<comment type="caution">
    <text evidence="1">The sequence shown here is derived from an EMBL/GenBank/DDBJ whole genome shotgun (WGS) entry which is preliminary data.</text>
</comment>
<proteinExistence type="predicted"/>
<protein>
    <submittedName>
        <fullName evidence="1">Uncharacterized protein</fullName>
    </submittedName>
</protein>
<dbReference type="EMBL" id="CAXHTB010000004">
    <property type="protein sequence ID" value="CAL0304857.1"/>
    <property type="molecule type" value="Genomic_DNA"/>
</dbReference>
<organism evidence="1 2">
    <name type="scientific">Lupinus luteus</name>
    <name type="common">European yellow lupine</name>
    <dbReference type="NCBI Taxonomy" id="3873"/>
    <lineage>
        <taxon>Eukaryota</taxon>
        <taxon>Viridiplantae</taxon>
        <taxon>Streptophyta</taxon>
        <taxon>Embryophyta</taxon>
        <taxon>Tracheophyta</taxon>
        <taxon>Spermatophyta</taxon>
        <taxon>Magnoliopsida</taxon>
        <taxon>eudicotyledons</taxon>
        <taxon>Gunneridae</taxon>
        <taxon>Pentapetalae</taxon>
        <taxon>rosids</taxon>
        <taxon>fabids</taxon>
        <taxon>Fabales</taxon>
        <taxon>Fabaceae</taxon>
        <taxon>Papilionoideae</taxon>
        <taxon>50 kb inversion clade</taxon>
        <taxon>genistoids sensu lato</taxon>
        <taxon>core genistoids</taxon>
        <taxon>Genisteae</taxon>
        <taxon>Lupinus</taxon>
    </lineage>
</organism>
<evidence type="ECO:0000313" key="2">
    <source>
        <dbReference type="Proteomes" id="UP001497480"/>
    </source>
</evidence>
<reference evidence="1 2" key="1">
    <citation type="submission" date="2024-03" db="EMBL/GenBank/DDBJ databases">
        <authorList>
            <person name="Martinez-Hernandez J."/>
        </authorList>
    </citation>
    <scope>NUCLEOTIDE SEQUENCE [LARGE SCALE GENOMIC DNA]</scope>
</reference>
<evidence type="ECO:0000313" key="1">
    <source>
        <dbReference type="EMBL" id="CAL0304857.1"/>
    </source>
</evidence>
<dbReference type="AlphaFoldDB" id="A0AAV1W7M6"/>
<sequence>MPTLINLKITETLEREEGYDPSHHIINIKVNGVTVRIDRICIDRIIDIKLTKVS</sequence>
<keyword evidence="2" id="KW-1185">Reference proteome</keyword>
<dbReference type="Proteomes" id="UP001497480">
    <property type="component" value="Unassembled WGS sequence"/>
</dbReference>
<name>A0AAV1W7M6_LUPLU</name>
<gene>
    <name evidence="1" type="ORF">LLUT_LOCUS5917</name>
</gene>
<accession>A0AAV1W7M6</accession>